<organism evidence="2">
    <name type="scientific">uncultured Caudovirales phage</name>
    <dbReference type="NCBI Taxonomy" id="2100421"/>
    <lineage>
        <taxon>Viruses</taxon>
        <taxon>Duplodnaviria</taxon>
        <taxon>Heunggongvirae</taxon>
        <taxon>Uroviricota</taxon>
        <taxon>Caudoviricetes</taxon>
        <taxon>Peduoviridae</taxon>
        <taxon>Maltschvirus</taxon>
        <taxon>Maltschvirus maltsch</taxon>
    </lineage>
</organism>
<proteinExistence type="predicted"/>
<evidence type="ECO:0000313" key="3">
    <source>
        <dbReference type="EMBL" id="CAB4223451.1"/>
    </source>
</evidence>
<dbReference type="EMBL" id="LR797536">
    <property type="protein sequence ID" value="CAB4223451.1"/>
    <property type="molecule type" value="Genomic_DNA"/>
</dbReference>
<gene>
    <name evidence="2" type="ORF">UFOVP1425_78</name>
    <name evidence="3" type="ORF">UFOVP1672_56</name>
    <name evidence="1" type="ORF">UFOVP988_78</name>
</gene>
<dbReference type="EMBL" id="LR797367">
    <property type="protein sequence ID" value="CAB4211087.1"/>
    <property type="molecule type" value="Genomic_DNA"/>
</dbReference>
<protein>
    <submittedName>
        <fullName evidence="2">Uncharacterized protein</fullName>
    </submittedName>
</protein>
<evidence type="ECO:0000313" key="2">
    <source>
        <dbReference type="EMBL" id="CAB4211087.1"/>
    </source>
</evidence>
<evidence type="ECO:0000313" key="1">
    <source>
        <dbReference type="EMBL" id="CAB4176888.1"/>
    </source>
</evidence>
<dbReference type="EMBL" id="LR796943">
    <property type="protein sequence ID" value="CAB4176888.1"/>
    <property type="molecule type" value="Genomic_DNA"/>
</dbReference>
<reference evidence="2" key="1">
    <citation type="submission" date="2020-05" db="EMBL/GenBank/DDBJ databases">
        <authorList>
            <person name="Chiriac C."/>
            <person name="Salcher M."/>
            <person name="Ghai R."/>
            <person name="Kavagutti S V."/>
        </authorList>
    </citation>
    <scope>NUCLEOTIDE SEQUENCE</scope>
</reference>
<name>A0A6J5SBW7_9CAUD</name>
<accession>A0A6J5SBW7</accession>
<sequence>MSMTRCDHCDRVFDSDADPDCFVEVGNMRSQTYNSTICEWCRTDDEYVYQQDENQIQMRLEEK</sequence>